<keyword evidence="1" id="KW-1133">Transmembrane helix</keyword>
<keyword evidence="1" id="KW-0472">Membrane</keyword>
<accession>A0ABN6CPK0</accession>
<keyword evidence="3" id="KW-1185">Reference proteome</keyword>
<evidence type="ECO:0000313" key="2">
    <source>
        <dbReference type="EMBL" id="BCJ47075.1"/>
    </source>
</evidence>
<keyword evidence="1" id="KW-0812">Transmembrane</keyword>
<dbReference type="InterPro" id="IPR046342">
    <property type="entry name" value="CBS_dom_sf"/>
</dbReference>
<dbReference type="SUPFAM" id="SSF54631">
    <property type="entry name" value="CBS-domain pair"/>
    <property type="match status" value="1"/>
</dbReference>
<reference evidence="2 3" key="1">
    <citation type="submission" date="2020-08" db="EMBL/GenBank/DDBJ databases">
        <title>Whole genome shotgun sequence of Actinoplanes ianthinogenes NBRC 13996.</title>
        <authorList>
            <person name="Komaki H."/>
            <person name="Tamura T."/>
        </authorList>
    </citation>
    <scope>NUCLEOTIDE SEQUENCE [LARGE SCALE GENOMIC DNA]</scope>
    <source>
        <strain evidence="2 3">NBRC 13996</strain>
    </source>
</reference>
<protein>
    <submittedName>
        <fullName evidence="2">Uncharacterized protein</fullName>
    </submittedName>
</protein>
<sequence>MTGPVSGADDRRGRLILGFGVVGAGFVGVIAISIVAIGFAPADKRPDMAQLVFTAVLPLLGAWVATVLAFYFAGDNLRTATQSTIDAMKAAGGLAPDTPATQVMLTFEQIDPKQVIPEGAAAGDLKLKLLYDAMHSANRSRVPIFDHASVALCVVHDSDLDKYAQAKSLPAASMTDADTLAALMAQSPEMTALVKNFLTVPATATVADVRTRLTARPGCKDVFVTAGGGEADKVLGWLTHSNLARVQ</sequence>
<feature type="transmembrane region" description="Helical" evidence="1">
    <location>
        <begin position="15"/>
        <end position="39"/>
    </location>
</feature>
<name>A0ABN6CPK0_9ACTN</name>
<gene>
    <name evidence="2" type="ORF">Aiant_77320</name>
</gene>
<dbReference type="Proteomes" id="UP000676967">
    <property type="component" value="Chromosome"/>
</dbReference>
<organism evidence="2 3">
    <name type="scientific">Actinoplanes ianthinogenes</name>
    <dbReference type="NCBI Taxonomy" id="122358"/>
    <lineage>
        <taxon>Bacteria</taxon>
        <taxon>Bacillati</taxon>
        <taxon>Actinomycetota</taxon>
        <taxon>Actinomycetes</taxon>
        <taxon>Micromonosporales</taxon>
        <taxon>Micromonosporaceae</taxon>
        <taxon>Actinoplanes</taxon>
    </lineage>
</organism>
<dbReference type="EMBL" id="AP023356">
    <property type="protein sequence ID" value="BCJ47075.1"/>
    <property type="molecule type" value="Genomic_DNA"/>
</dbReference>
<proteinExistence type="predicted"/>
<evidence type="ECO:0000313" key="3">
    <source>
        <dbReference type="Proteomes" id="UP000676967"/>
    </source>
</evidence>
<dbReference type="RefSeq" id="WP_189331395.1">
    <property type="nucleotide sequence ID" value="NZ_AP023356.1"/>
</dbReference>
<feature type="transmembrane region" description="Helical" evidence="1">
    <location>
        <begin position="51"/>
        <end position="73"/>
    </location>
</feature>
<evidence type="ECO:0000256" key="1">
    <source>
        <dbReference type="SAM" id="Phobius"/>
    </source>
</evidence>